<sequence length="486" mass="50695">MIMERDDIYINGSFEPASSADRIPVLDPSGGCVIAHVPACGAEDVDRAVSAARAAFDNGPWADTTGPDRARALTRLADALSEIEDQLAETVALEAGFAIRAALTVHVRQAIEFVRYYAELASGAADEEVRPGAATTARVRVRHCPVGVVATLVPWNIPLLGALAKIAPALAAGCTVVHKPSPETPLTSYLLADAVHKAGFPRGVVNILPADLEGSRRLVSHPGVDMVAFTGSTAVGREIAETCARDLRRYALELGGNAAAILLEDAPARLIAAGLAGTGIVMNNGEACIAQRRVLAPRSRYDEIVSLLAEAVRALPVGDPTDPKTVVGPMITRQHRDRVLGHVQAAVTAGAVVAAGGGIPAGRDAGFFVEPTVLADVTNEMAVAREEVFGPVLCVIAYDTIDEAIAIARDTEYGLSGSVWTADPERGAEIAARLRVGSVYVNGAMSLDPAIPFGGFGQSGVGRELGPEGLDEFRETQAVFVPAAKK</sequence>
<dbReference type="PROSITE" id="PS00687">
    <property type="entry name" value="ALDEHYDE_DEHYDR_GLU"/>
    <property type="match status" value="1"/>
</dbReference>
<evidence type="ECO:0000313" key="9">
    <source>
        <dbReference type="Proteomes" id="UP000019150"/>
    </source>
</evidence>
<dbReference type="InterPro" id="IPR015590">
    <property type="entry name" value="Aldehyde_DH_dom"/>
</dbReference>
<keyword evidence="2 6" id="KW-0560">Oxidoreductase</keyword>
<name>W5THC9_9NOCA</name>
<accession>W5THC9</accession>
<protein>
    <recommendedName>
        <fullName evidence="3">aldehyde dehydrogenase (NAD(+))</fullName>
        <ecNumber evidence="3">1.2.1.3</ecNumber>
    </recommendedName>
</protein>
<evidence type="ECO:0000256" key="3">
    <source>
        <dbReference type="ARBA" id="ARBA00024226"/>
    </source>
</evidence>
<keyword evidence="9" id="KW-1185">Reference proteome</keyword>
<dbReference type="PANTHER" id="PTHR42804">
    <property type="entry name" value="ALDEHYDE DEHYDROGENASE"/>
    <property type="match status" value="1"/>
</dbReference>
<dbReference type="Gene3D" id="3.40.309.10">
    <property type="entry name" value="Aldehyde Dehydrogenase, Chain A, domain 2"/>
    <property type="match status" value="1"/>
</dbReference>
<organism evidence="8 9">
    <name type="scientific">Nocardia nova SH22a</name>
    <dbReference type="NCBI Taxonomy" id="1415166"/>
    <lineage>
        <taxon>Bacteria</taxon>
        <taxon>Bacillati</taxon>
        <taxon>Actinomycetota</taxon>
        <taxon>Actinomycetes</taxon>
        <taxon>Mycobacteriales</taxon>
        <taxon>Nocardiaceae</taxon>
        <taxon>Nocardia</taxon>
    </lineage>
</organism>
<dbReference type="AlphaFoldDB" id="W5THC9"/>
<evidence type="ECO:0000256" key="4">
    <source>
        <dbReference type="ARBA" id="ARBA00049194"/>
    </source>
</evidence>
<proteinExistence type="inferred from homology"/>
<dbReference type="Proteomes" id="UP000019150">
    <property type="component" value="Chromosome"/>
</dbReference>
<evidence type="ECO:0000256" key="5">
    <source>
        <dbReference type="PROSITE-ProRule" id="PRU10007"/>
    </source>
</evidence>
<dbReference type="SUPFAM" id="SSF53720">
    <property type="entry name" value="ALDH-like"/>
    <property type="match status" value="1"/>
</dbReference>
<feature type="domain" description="Aldehyde dehydrogenase" evidence="7">
    <location>
        <begin position="18"/>
        <end position="479"/>
    </location>
</feature>
<dbReference type="InterPro" id="IPR016163">
    <property type="entry name" value="Ald_DH_C"/>
</dbReference>
<dbReference type="PATRIC" id="fig|1415166.3.peg.3937"/>
<dbReference type="InterPro" id="IPR016162">
    <property type="entry name" value="Ald_DH_N"/>
</dbReference>
<dbReference type="CDD" id="cd07139">
    <property type="entry name" value="ALDH_AldA-Rv0768"/>
    <property type="match status" value="1"/>
</dbReference>
<gene>
    <name evidence="8" type="ORF">NONO_c38380</name>
</gene>
<evidence type="ECO:0000313" key="8">
    <source>
        <dbReference type="EMBL" id="AHH18622.1"/>
    </source>
</evidence>
<feature type="active site" evidence="5">
    <location>
        <position position="253"/>
    </location>
</feature>
<dbReference type="Gene3D" id="3.40.605.10">
    <property type="entry name" value="Aldehyde Dehydrogenase, Chain A, domain 1"/>
    <property type="match status" value="1"/>
</dbReference>
<dbReference type="PANTHER" id="PTHR42804:SF1">
    <property type="entry name" value="ALDEHYDE DEHYDROGENASE-RELATED"/>
    <property type="match status" value="1"/>
</dbReference>
<dbReference type="EMBL" id="CP006850">
    <property type="protein sequence ID" value="AHH18622.1"/>
    <property type="molecule type" value="Genomic_DNA"/>
</dbReference>
<dbReference type="PROSITE" id="PS00070">
    <property type="entry name" value="ALDEHYDE_DEHYDR_CYS"/>
    <property type="match status" value="1"/>
</dbReference>
<dbReference type="Pfam" id="PF00171">
    <property type="entry name" value="Aldedh"/>
    <property type="match status" value="1"/>
</dbReference>
<dbReference type="KEGG" id="nno:NONO_c38380"/>
<dbReference type="FunFam" id="3.40.605.10:FF:000007">
    <property type="entry name" value="NAD/NADP-dependent betaine aldehyde dehydrogenase"/>
    <property type="match status" value="1"/>
</dbReference>
<evidence type="ECO:0000256" key="2">
    <source>
        <dbReference type="ARBA" id="ARBA00023002"/>
    </source>
</evidence>
<comment type="similarity">
    <text evidence="1 6">Belongs to the aldehyde dehydrogenase family.</text>
</comment>
<dbReference type="eggNOG" id="COG1012">
    <property type="taxonomic scope" value="Bacteria"/>
</dbReference>
<reference evidence="8 9" key="1">
    <citation type="journal article" date="2014" name="Appl. Environ. Microbiol.">
        <title>Insights into the Microbial Degradation of Rubber and Gutta-Percha by Analysis of the Complete Genome of Nocardia nova SH22a.</title>
        <authorList>
            <person name="Luo Q."/>
            <person name="Hiessl S."/>
            <person name="Poehlein A."/>
            <person name="Daniel R."/>
            <person name="Steinbuchel A."/>
        </authorList>
    </citation>
    <scope>NUCLEOTIDE SEQUENCE [LARGE SCALE GENOMIC DNA]</scope>
    <source>
        <strain evidence="8">SH22a</strain>
    </source>
</reference>
<dbReference type="InterPro" id="IPR016161">
    <property type="entry name" value="Ald_DH/histidinol_DH"/>
</dbReference>
<dbReference type="InterPro" id="IPR029510">
    <property type="entry name" value="Ald_DH_CS_GLU"/>
</dbReference>
<dbReference type="STRING" id="1415166.NONO_c38380"/>
<evidence type="ECO:0000256" key="6">
    <source>
        <dbReference type="RuleBase" id="RU003345"/>
    </source>
</evidence>
<dbReference type="EC" id="1.2.1.3" evidence="3"/>
<dbReference type="InterPro" id="IPR016160">
    <property type="entry name" value="Ald_DH_CS_CYS"/>
</dbReference>
<comment type="catalytic activity">
    <reaction evidence="4">
        <text>an aldehyde + NAD(+) + H2O = a carboxylate + NADH + 2 H(+)</text>
        <dbReference type="Rhea" id="RHEA:16185"/>
        <dbReference type="ChEBI" id="CHEBI:15377"/>
        <dbReference type="ChEBI" id="CHEBI:15378"/>
        <dbReference type="ChEBI" id="CHEBI:17478"/>
        <dbReference type="ChEBI" id="CHEBI:29067"/>
        <dbReference type="ChEBI" id="CHEBI:57540"/>
        <dbReference type="ChEBI" id="CHEBI:57945"/>
        <dbReference type="EC" id="1.2.1.3"/>
    </reaction>
</comment>
<evidence type="ECO:0000259" key="7">
    <source>
        <dbReference type="Pfam" id="PF00171"/>
    </source>
</evidence>
<dbReference type="GO" id="GO:0004029">
    <property type="term" value="F:aldehyde dehydrogenase (NAD+) activity"/>
    <property type="evidence" value="ECO:0007669"/>
    <property type="project" value="UniProtKB-EC"/>
</dbReference>
<evidence type="ECO:0000256" key="1">
    <source>
        <dbReference type="ARBA" id="ARBA00009986"/>
    </source>
</evidence>
<dbReference type="HOGENOM" id="CLU_005391_0_2_11"/>